<reference evidence="2 3" key="1">
    <citation type="journal article" date="2020" name="IScience">
        <title>Genome Sequencing of the Endangered Kingdonia uniflora (Circaeasteraceae, Ranunculales) Reveals Potential Mechanisms of Evolutionary Specialization.</title>
        <authorList>
            <person name="Sun Y."/>
            <person name="Deng T."/>
            <person name="Zhang A."/>
            <person name="Moore M.J."/>
            <person name="Landis J.B."/>
            <person name="Lin N."/>
            <person name="Zhang H."/>
            <person name="Zhang X."/>
            <person name="Huang J."/>
            <person name="Zhang X."/>
            <person name="Sun H."/>
            <person name="Wang H."/>
        </authorList>
    </citation>
    <scope>NUCLEOTIDE SEQUENCE [LARGE SCALE GENOMIC DNA]</scope>
    <source>
        <strain evidence="2">TB1705</strain>
        <tissue evidence="2">Leaf</tissue>
    </source>
</reference>
<comment type="caution">
    <text evidence="2">The sequence shown here is derived from an EMBL/GenBank/DDBJ whole genome shotgun (WGS) entry which is preliminary data.</text>
</comment>
<evidence type="ECO:0000313" key="3">
    <source>
        <dbReference type="Proteomes" id="UP000541444"/>
    </source>
</evidence>
<feature type="compositionally biased region" description="Polar residues" evidence="1">
    <location>
        <begin position="20"/>
        <end position="30"/>
    </location>
</feature>
<feature type="region of interest" description="Disordered" evidence="1">
    <location>
        <begin position="1"/>
        <end position="66"/>
    </location>
</feature>
<dbReference type="EMBL" id="JACGCM010000671">
    <property type="protein sequence ID" value="KAF6168923.1"/>
    <property type="molecule type" value="Genomic_DNA"/>
</dbReference>
<organism evidence="2 3">
    <name type="scientific">Kingdonia uniflora</name>
    <dbReference type="NCBI Taxonomy" id="39325"/>
    <lineage>
        <taxon>Eukaryota</taxon>
        <taxon>Viridiplantae</taxon>
        <taxon>Streptophyta</taxon>
        <taxon>Embryophyta</taxon>
        <taxon>Tracheophyta</taxon>
        <taxon>Spermatophyta</taxon>
        <taxon>Magnoliopsida</taxon>
        <taxon>Ranunculales</taxon>
        <taxon>Circaeasteraceae</taxon>
        <taxon>Kingdonia</taxon>
    </lineage>
</organism>
<accession>A0A7J7NP80</accession>
<gene>
    <name evidence="2" type="ORF">GIB67_038420</name>
</gene>
<evidence type="ECO:0000313" key="2">
    <source>
        <dbReference type="EMBL" id="KAF6168923.1"/>
    </source>
</evidence>
<sequence>MEVAKTKVVFSHQEKDVDDNNQTSVDQTAGLSIEEQSKEEVVEGKDDDGTSQKKTRPCENNKRNGC</sequence>
<dbReference type="Proteomes" id="UP000541444">
    <property type="component" value="Unassembled WGS sequence"/>
</dbReference>
<name>A0A7J7NP80_9MAGN</name>
<feature type="compositionally biased region" description="Basic and acidic residues" evidence="1">
    <location>
        <begin position="35"/>
        <end position="66"/>
    </location>
</feature>
<keyword evidence="3" id="KW-1185">Reference proteome</keyword>
<dbReference type="AlphaFoldDB" id="A0A7J7NP80"/>
<protein>
    <submittedName>
        <fullName evidence="2">Uncharacterized protein</fullName>
    </submittedName>
</protein>
<evidence type="ECO:0000256" key="1">
    <source>
        <dbReference type="SAM" id="MobiDB-lite"/>
    </source>
</evidence>
<proteinExistence type="predicted"/>